<organism evidence="21 22">
    <name type="scientific">Metarhizium rileyi (strain RCEF 4871)</name>
    <name type="common">Nomuraea rileyi</name>
    <dbReference type="NCBI Taxonomy" id="1649241"/>
    <lineage>
        <taxon>Eukaryota</taxon>
        <taxon>Fungi</taxon>
        <taxon>Dikarya</taxon>
        <taxon>Ascomycota</taxon>
        <taxon>Pezizomycotina</taxon>
        <taxon>Sordariomycetes</taxon>
        <taxon>Hypocreomycetidae</taxon>
        <taxon>Hypocreales</taxon>
        <taxon>Clavicipitaceae</taxon>
        <taxon>Metarhizium</taxon>
    </lineage>
</organism>
<dbReference type="FunFam" id="2.40.30.10:FF:000198">
    <property type="entry name" value="Bifunctional cytochrome P450/NADPH--P450 reductase"/>
    <property type="match status" value="1"/>
</dbReference>
<protein>
    <recommendedName>
        <fullName evidence="17">Bifunctional cytochrome P450/NADPH--P450 reductase</fullName>
    </recommendedName>
    <domain>
        <recommendedName>
            <fullName evidence="17">Cytochrome P450</fullName>
            <ecNumber evidence="17">1.14.14.1</ecNumber>
        </recommendedName>
    </domain>
    <domain>
        <recommendedName>
            <fullName evidence="17">NADPH--cytochrome P450 reductase</fullName>
            <ecNumber evidence="17">1.6.2.4</ecNumber>
        </recommendedName>
    </domain>
</protein>
<keyword evidence="9 17" id="KW-0521">NADP</keyword>
<evidence type="ECO:0000256" key="15">
    <source>
        <dbReference type="ARBA" id="ARBA00047827"/>
    </source>
</evidence>
<keyword evidence="4 17" id="KW-0349">Heme</keyword>
<comment type="catalytic activity">
    <reaction evidence="16 17">
        <text>2 oxidized [cytochrome P450] + NADPH = 2 reduced [cytochrome P450] + NADP(+) + H(+)</text>
        <dbReference type="Rhea" id="RHEA:24040"/>
        <dbReference type="Rhea" id="RHEA-COMP:14627"/>
        <dbReference type="Rhea" id="RHEA-COMP:14628"/>
        <dbReference type="ChEBI" id="CHEBI:15378"/>
        <dbReference type="ChEBI" id="CHEBI:55376"/>
        <dbReference type="ChEBI" id="CHEBI:57783"/>
        <dbReference type="ChEBI" id="CHEBI:58349"/>
        <dbReference type="ChEBI" id="CHEBI:60344"/>
        <dbReference type="EC" id="1.6.2.4"/>
    </reaction>
</comment>
<dbReference type="CDD" id="cd06206">
    <property type="entry name" value="bifunctional_CYPOR"/>
    <property type="match status" value="1"/>
</dbReference>
<evidence type="ECO:0000256" key="18">
    <source>
        <dbReference type="PIRSR" id="PIRSR000209-1"/>
    </source>
</evidence>
<evidence type="ECO:0000256" key="10">
    <source>
        <dbReference type="ARBA" id="ARBA00022982"/>
    </source>
</evidence>
<keyword evidence="14" id="KW-0511">Multifunctional enzyme</keyword>
<keyword evidence="6 17" id="KW-0288">FMN</keyword>
<dbReference type="PANTHER" id="PTHR19384">
    <property type="entry name" value="NITRIC OXIDE SYNTHASE-RELATED"/>
    <property type="match status" value="1"/>
</dbReference>
<dbReference type="OrthoDB" id="1470350at2759"/>
<keyword evidence="11 17" id="KW-0560">Oxidoreductase</keyword>
<dbReference type="InterPro" id="IPR003097">
    <property type="entry name" value="CysJ-like_FAD-binding"/>
</dbReference>
<evidence type="ECO:0000256" key="8">
    <source>
        <dbReference type="ARBA" id="ARBA00022827"/>
    </source>
</evidence>
<feature type="domain" description="Flavodoxin-like" evidence="19">
    <location>
        <begin position="530"/>
        <end position="671"/>
    </location>
</feature>
<dbReference type="FunFam" id="3.40.50.360:FF:000032">
    <property type="entry name" value="Bifunctional cytochrome P450/NADPH--P450 reductase"/>
    <property type="match status" value="1"/>
</dbReference>
<comment type="caution">
    <text evidence="21">The sequence shown here is derived from an EMBL/GenBank/DDBJ whole genome shotgun (WGS) entry which is preliminary data.</text>
</comment>
<dbReference type="SUPFAM" id="SSF63380">
    <property type="entry name" value="Riboflavin synthase domain-like"/>
    <property type="match status" value="1"/>
</dbReference>
<evidence type="ECO:0000256" key="1">
    <source>
        <dbReference type="ARBA" id="ARBA00001971"/>
    </source>
</evidence>
<evidence type="ECO:0000256" key="3">
    <source>
        <dbReference type="ARBA" id="ARBA00022448"/>
    </source>
</evidence>
<sequence length="1096" mass="122114">MSILSDLASMINWANEKSGQYLFLSSDIPEMAEAVPIPEPPGLPLIGNLGEFTSTPLQDIKRLADTYGEIFRLHLGTRPVVFCSSNALVNELCDEKRFHKTLQSALRVVREGVHDGLFTAHDDEPNWGKAHRVLIPAFGPLSIRGMFDEMHDIATQLCMKLARHGSHSAINASDDFTRLALDTLALCAMEFRFNSYYTEEMHPFIKAMGDFLVEAGRRNKRPTFAPNFLYRAANEKFFNDIAIMRKTADEVVANRKNNPSDRKDLLNAMLKGVDPTTREKLSDDNITDQLITFLIAGHETTSGLLSFTFYYLLKNPSTYQKVQQEVDQVIGREKIKVEHLTKLPYMASVLRESLRLSSGIPGFSVEAYEDTLLAGKFLVRKGEPITALLTKAHVDPAVFGEDATEFKPERMSDENFERLNKEFPNCWKPFGNGKRACIGRPFAWQEALLCIAILFQNFNFTMADPSYNLEIQETMTIKPKGFYMRASLRHEMTPTELEQALAGKTGETKHHDAVAKDTKASVNSNEGKPLAVFYGSNSGTCEALAQRVAADASRHGFRATTVAPLDDANQNIPKDCPVVIITASYEGQPPSNAALFVAWIESLKGKEMENVSYTVFGCGHHDWVQTFQRIPKLVDSTLAKLGGNRILPIATTDAADRDMFSDFEAWEDNSLWPALQDKYGTEESADATDDALSVDISVPRKTTLRQDVEEALVLSTKTLTDAGSVKKHIEIQLPTGMTYRAGDYLAVLPFNPKSTVSRVFKRFQLSWDAMLNIHSDRPTSLPTEITLSAADLLGAYVELSQPATKRNLHTLVEAAQDEETAVQLRKLAGDDYQDSIFSKRVSILDLLERFPAISLPFGSFLGMLPPMRVRQYSISSSPLADATKLTLTYSVLEQPALSGQGSYHGVASNFLSSLTAGERLHVAVRPSQAFHLPSDAENIPLICISAGSGLAPFRGFVQERAAMIAAGRKIAPALLFFGCRSPNQDDLYAEEFARWEKLGAIDVRRAYSRSPDNSKDCKYVQHRLSHDREDVVKLWKAGANIYVCGSRDVGTAVEEVFLDMVQEASKQKTGIDMTVEKAKEWFDKKRNERYLTDVFD</sequence>
<comment type="similarity">
    <text evidence="2 17">In the N-terminal section; belongs to the cytochrome P450 family.</text>
</comment>
<keyword evidence="22" id="KW-1185">Reference proteome</keyword>
<dbReference type="GO" id="GO:0010181">
    <property type="term" value="F:FMN binding"/>
    <property type="evidence" value="ECO:0007669"/>
    <property type="project" value="UniProtKB-UniRule"/>
</dbReference>
<accession>A0A162JMZ9</accession>
<dbReference type="InterPro" id="IPR008254">
    <property type="entry name" value="Flavodoxin/NO_synth"/>
</dbReference>
<evidence type="ECO:0000256" key="16">
    <source>
        <dbReference type="ARBA" id="ARBA00049342"/>
    </source>
</evidence>
<dbReference type="InterPro" id="IPR036396">
    <property type="entry name" value="Cyt_P450_sf"/>
</dbReference>
<dbReference type="SUPFAM" id="SSF52218">
    <property type="entry name" value="Flavoproteins"/>
    <property type="match status" value="1"/>
</dbReference>
<dbReference type="InterPro" id="IPR017927">
    <property type="entry name" value="FAD-bd_FR_type"/>
</dbReference>
<dbReference type="Gene3D" id="3.40.50.360">
    <property type="match status" value="1"/>
</dbReference>
<keyword evidence="8 17" id="KW-0274">FAD</keyword>
<evidence type="ECO:0000256" key="9">
    <source>
        <dbReference type="ARBA" id="ARBA00022857"/>
    </source>
</evidence>
<dbReference type="Gene3D" id="1.20.990.10">
    <property type="entry name" value="NADPH-cytochrome p450 Reductase, Chain A, domain 3"/>
    <property type="match status" value="1"/>
</dbReference>
<dbReference type="EC" id="1.6.2.4" evidence="17"/>
<keyword evidence="10 17" id="KW-0249">Electron transport</keyword>
<dbReference type="FunFam" id="3.40.50.80:FF:000031">
    <property type="entry name" value="Bifunctional cytochrome P450/NADPH--P450 reductase"/>
    <property type="match status" value="1"/>
</dbReference>
<evidence type="ECO:0000259" key="20">
    <source>
        <dbReference type="PROSITE" id="PS51384"/>
    </source>
</evidence>
<dbReference type="GO" id="GO:0005506">
    <property type="term" value="F:iron ion binding"/>
    <property type="evidence" value="ECO:0007669"/>
    <property type="project" value="UniProtKB-UniRule"/>
</dbReference>
<dbReference type="STRING" id="1081105.A0A162JMZ9"/>
<dbReference type="PROSITE" id="PS00086">
    <property type="entry name" value="CYTOCHROME_P450"/>
    <property type="match status" value="1"/>
</dbReference>
<dbReference type="CDD" id="cd11068">
    <property type="entry name" value="CYP120A1"/>
    <property type="match status" value="1"/>
</dbReference>
<dbReference type="Pfam" id="PF00067">
    <property type="entry name" value="p450"/>
    <property type="match status" value="1"/>
</dbReference>
<feature type="domain" description="FAD-binding FR-type" evidence="20">
    <location>
        <begin position="706"/>
        <end position="933"/>
    </location>
</feature>
<dbReference type="Proteomes" id="UP000243498">
    <property type="component" value="Unassembled WGS sequence"/>
</dbReference>
<dbReference type="OMA" id="TQLVMKW"/>
<evidence type="ECO:0000256" key="11">
    <source>
        <dbReference type="ARBA" id="ARBA00023002"/>
    </source>
</evidence>
<evidence type="ECO:0000256" key="5">
    <source>
        <dbReference type="ARBA" id="ARBA00022630"/>
    </source>
</evidence>
<keyword evidence="5 17" id="KW-0285">Flavoprotein</keyword>
<dbReference type="PROSITE" id="PS50902">
    <property type="entry name" value="FLAVODOXIN_LIKE"/>
    <property type="match status" value="1"/>
</dbReference>
<evidence type="ECO:0000256" key="13">
    <source>
        <dbReference type="ARBA" id="ARBA00023033"/>
    </source>
</evidence>
<dbReference type="PANTHER" id="PTHR19384:SF127">
    <property type="entry name" value="BIFUNCTIONAL CYTOCHROME P450_NADPH--P450 REDUCTASE"/>
    <property type="match status" value="1"/>
</dbReference>
<dbReference type="SUPFAM" id="SSF52343">
    <property type="entry name" value="Ferredoxin reductase-like, C-terminal NADP-linked domain"/>
    <property type="match status" value="1"/>
</dbReference>
<keyword evidence="7 17" id="KW-0479">Metal-binding</keyword>
<dbReference type="GO" id="GO:0005829">
    <property type="term" value="C:cytosol"/>
    <property type="evidence" value="ECO:0007669"/>
    <property type="project" value="TreeGrafter"/>
</dbReference>
<feature type="binding site" description="axial binding residue" evidence="18">
    <location>
        <position position="437"/>
    </location>
    <ligand>
        <name>heme</name>
        <dbReference type="ChEBI" id="CHEBI:30413"/>
    </ligand>
    <ligandPart>
        <name>Fe</name>
        <dbReference type="ChEBI" id="CHEBI:18248"/>
    </ligandPart>
</feature>
<dbReference type="Gene3D" id="2.40.30.10">
    <property type="entry name" value="Translation factors"/>
    <property type="match status" value="1"/>
</dbReference>
<dbReference type="GO" id="GO:0070330">
    <property type="term" value="F:aromatase activity"/>
    <property type="evidence" value="ECO:0007669"/>
    <property type="project" value="UniProtKB-UniRule"/>
</dbReference>
<dbReference type="InterPro" id="IPR002401">
    <property type="entry name" value="Cyt_P450_E_grp-I"/>
</dbReference>
<dbReference type="FunFam" id="1.20.990.10:FF:000011">
    <property type="entry name" value="Bifunctional cytochrome P450/NADPH--P450 reductase"/>
    <property type="match status" value="1"/>
</dbReference>
<comment type="catalytic activity">
    <reaction evidence="15 17">
        <text>an organic molecule + reduced [NADPH--hemoprotein reductase] + O2 = an alcohol + oxidized [NADPH--hemoprotein reductase] + H2O + H(+)</text>
        <dbReference type="Rhea" id="RHEA:17149"/>
        <dbReference type="Rhea" id="RHEA-COMP:11964"/>
        <dbReference type="Rhea" id="RHEA-COMP:11965"/>
        <dbReference type="ChEBI" id="CHEBI:15377"/>
        <dbReference type="ChEBI" id="CHEBI:15378"/>
        <dbReference type="ChEBI" id="CHEBI:15379"/>
        <dbReference type="ChEBI" id="CHEBI:30879"/>
        <dbReference type="ChEBI" id="CHEBI:57618"/>
        <dbReference type="ChEBI" id="CHEBI:58210"/>
        <dbReference type="ChEBI" id="CHEBI:142491"/>
        <dbReference type="EC" id="1.14.14.1"/>
    </reaction>
</comment>
<dbReference type="InterPro" id="IPR023173">
    <property type="entry name" value="NADPH_Cyt_P450_Rdtase_alpha"/>
</dbReference>
<evidence type="ECO:0000256" key="14">
    <source>
        <dbReference type="ARBA" id="ARBA00023268"/>
    </source>
</evidence>
<dbReference type="EMBL" id="AZHC01000010">
    <property type="protein sequence ID" value="OAA44423.1"/>
    <property type="molecule type" value="Genomic_DNA"/>
</dbReference>
<keyword evidence="3 17" id="KW-0813">Transport</keyword>
<dbReference type="AlphaFoldDB" id="A0A162JMZ9"/>
<dbReference type="InterPro" id="IPR023206">
    <property type="entry name" value="Bifunctional_P450_P450_red"/>
</dbReference>
<dbReference type="InterPro" id="IPR017972">
    <property type="entry name" value="Cyt_P450_CS"/>
</dbReference>
<proteinExistence type="inferred from homology"/>
<dbReference type="EC" id="1.14.14.1" evidence="17"/>
<dbReference type="InterPro" id="IPR001128">
    <property type="entry name" value="Cyt_P450"/>
</dbReference>
<dbReference type="InterPro" id="IPR017938">
    <property type="entry name" value="Riboflavin_synthase-like_b-brl"/>
</dbReference>
<dbReference type="GO" id="GO:0003958">
    <property type="term" value="F:NADPH-hemoprotein reductase activity"/>
    <property type="evidence" value="ECO:0007669"/>
    <property type="project" value="UniProtKB-UniRule"/>
</dbReference>
<evidence type="ECO:0000313" key="22">
    <source>
        <dbReference type="Proteomes" id="UP000243498"/>
    </source>
</evidence>
<comment type="cofactor">
    <cofactor evidence="1 17 18">
        <name>heme</name>
        <dbReference type="ChEBI" id="CHEBI:30413"/>
    </cofactor>
</comment>
<evidence type="ECO:0000256" key="7">
    <source>
        <dbReference type="ARBA" id="ARBA00022723"/>
    </source>
</evidence>
<dbReference type="PIRSF" id="PIRSF000209">
    <property type="entry name" value="Bifunctional_P450_P450R"/>
    <property type="match status" value="1"/>
</dbReference>
<dbReference type="Pfam" id="PF00258">
    <property type="entry name" value="Flavodoxin_1"/>
    <property type="match status" value="1"/>
</dbReference>
<dbReference type="Gene3D" id="3.40.50.80">
    <property type="entry name" value="Nucleotide-binding domain of ferredoxin-NADP reductase (FNR) module"/>
    <property type="match status" value="1"/>
</dbReference>
<dbReference type="Pfam" id="PF00667">
    <property type="entry name" value="FAD_binding_1"/>
    <property type="match status" value="1"/>
</dbReference>
<dbReference type="PRINTS" id="PR00385">
    <property type="entry name" value="P450"/>
</dbReference>
<dbReference type="Pfam" id="PF00175">
    <property type="entry name" value="NAD_binding_1"/>
    <property type="match status" value="1"/>
</dbReference>
<evidence type="ECO:0000256" key="12">
    <source>
        <dbReference type="ARBA" id="ARBA00023004"/>
    </source>
</evidence>
<reference evidence="21 22" key="1">
    <citation type="journal article" date="2016" name="Genome Biol. Evol.">
        <title>Divergent and convergent evolution of fungal pathogenicity.</title>
        <authorList>
            <person name="Shang Y."/>
            <person name="Xiao G."/>
            <person name="Zheng P."/>
            <person name="Cen K."/>
            <person name="Zhan S."/>
            <person name="Wang C."/>
        </authorList>
    </citation>
    <scope>NUCLEOTIDE SEQUENCE [LARGE SCALE GENOMIC DNA]</scope>
    <source>
        <strain evidence="21 22">RCEF 4871</strain>
    </source>
</reference>
<name>A0A162JMZ9_METRR</name>
<dbReference type="FunFam" id="1.10.630.10:FF:000040">
    <property type="entry name" value="Bifunctional cytochrome P450/NADPH--P450 reductase"/>
    <property type="match status" value="1"/>
</dbReference>
<dbReference type="PROSITE" id="PS51384">
    <property type="entry name" value="FAD_FR"/>
    <property type="match status" value="1"/>
</dbReference>
<dbReference type="SUPFAM" id="SSF48264">
    <property type="entry name" value="Cytochrome P450"/>
    <property type="match status" value="1"/>
</dbReference>
<dbReference type="InterPro" id="IPR001433">
    <property type="entry name" value="OxRdtase_FAD/NAD-bd"/>
</dbReference>
<dbReference type="InterPro" id="IPR029039">
    <property type="entry name" value="Flavoprotein-like_sf"/>
</dbReference>
<keyword evidence="13 17" id="KW-0503">Monooxygenase</keyword>
<evidence type="ECO:0000313" key="21">
    <source>
        <dbReference type="EMBL" id="OAA44423.1"/>
    </source>
</evidence>
<evidence type="ECO:0000256" key="4">
    <source>
        <dbReference type="ARBA" id="ARBA00022617"/>
    </source>
</evidence>
<dbReference type="GO" id="GO:0020037">
    <property type="term" value="F:heme binding"/>
    <property type="evidence" value="ECO:0007669"/>
    <property type="project" value="UniProtKB-UniRule"/>
</dbReference>
<gene>
    <name evidence="21" type="ORF">NOR_04151</name>
</gene>
<dbReference type="GO" id="GO:0050660">
    <property type="term" value="F:flavin adenine dinucleotide binding"/>
    <property type="evidence" value="ECO:0007669"/>
    <property type="project" value="TreeGrafter"/>
</dbReference>
<dbReference type="Gene3D" id="1.10.630.10">
    <property type="entry name" value="Cytochrome P450"/>
    <property type="match status" value="1"/>
</dbReference>
<keyword evidence="12 17" id="KW-0408">Iron</keyword>
<evidence type="ECO:0000259" key="19">
    <source>
        <dbReference type="PROSITE" id="PS50902"/>
    </source>
</evidence>
<dbReference type="PRINTS" id="PR00463">
    <property type="entry name" value="EP450I"/>
</dbReference>
<evidence type="ECO:0000256" key="6">
    <source>
        <dbReference type="ARBA" id="ARBA00022643"/>
    </source>
</evidence>
<dbReference type="InterPro" id="IPR039261">
    <property type="entry name" value="FNR_nucleotide-bd"/>
</dbReference>
<comment type="cofactor">
    <cofactor evidence="17">
        <name>FAD</name>
        <dbReference type="ChEBI" id="CHEBI:57692"/>
    </cofactor>
    <cofactor evidence="17">
        <name>FMN</name>
        <dbReference type="ChEBI" id="CHEBI:58210"/>
    </cofactor>
</comment>
<evidence type="ECO:0000256" key="2">
    <source>
        <dbReference type="ARBA" id="ARBA00010018"/>
    </source>
</evidence>
<evidence type="ECO:0000256" key="17">
    <source>
        <dbReference type="PIRNR" id="PIRNR000209"/>
    </source>
</evidence>